<dbReference type="Proteomes" id="UP001199631">
    <property type="component" value="Unassembled WGS sequence"/>
</dbReference>
<dbReference type="Pfam" id="PF07883">
    <property type="entry name" value="Cupin_2"/>
    <property type="match status" value="1"/>
</dbReference>
<proteinExistence type="predicted"/>
<dbReference type="CDD" id="cd02223">
    <property type="entry name" value="cupin_Bh2720-like"/>
    <property type="match status" value="1"/>
</dbReference>
<dbReference type="InterPro" id="IPR052538">
    <property type="entry name" value="Flavonoid_dioxygenase-like"/>
</dbReference>
<protein>
    <submittedName>
        <fullName evidence="2">Cupin domain-containing protein</fullName>
    </submittedName>
</protein>
<name>A0AAW5B220_9BACI</name>
<dbReference type="InterPro" id="IPR011051">
    <property type="entry name" value="RmlC_Cupin_sf"/>
</dbReference>
<comment type="caution">
    <text evidence="2">The sequence shown here is derived from an EMBL/GenBank/DDBJ whole genome shotgun (WGS) entry which is preliminary data.</text>
</comment>
<keyword evidence="3" id="KW-1185">Reference proteome</keyword>
<gene>
    <name evidence="2" type="ORF">K3T81_04100</name>
</gene>
<dbReference type="InterPro" id="IPR014710">
    <property type="entry name" value="RmlC-like_jellyroll"/>
</dbReference>
<evidence type="ECO:0000313" key="3">
    <source>
        <dbReference type="Proteomes" id="UP001199631"/>
    </source>
</evidence>
<dbReference type="AlphaFoldDB" id="A0AAW5B220"/>
<feature type="domain" description="Cupin type-2" evidence="1">
    <location>
        <begin position="86"/>
        <end position="161"/>
    </location>
</feature>
<dbReference type="InterPro" id="IPR013096">
    <property type="entry name" value="Cupin_2"/>
</dbReference>
<organism evidence="2 3">
    <name type="scientific">Oceanobacillus jordanicus</name>
    <dbReference type="NCBI Taxonomy" id="2867266"/>
    <lineage>
        <taxon>Bacteria</taxon>
        <taxon>Bacillati</taxon>
        <taxon>Bacillota</taxon>
        <taxon>Bacilli</taxon>
        <taxon>Bacillales</taxon>
        <taxon>Bacillaceae</taxon>
        <taxon>Oceanobacillus</taxon>
    </lineage>
</organism>
<dbReference type="RefSeq" id="WP_106896371.1">
    <property type="nucleotide sequence ID" value="NZ_JAIFZM010000003.1"/>
</dbReference>
<evidence type="ECO:0000259" key="1">
    <source>
        <dbReference type="Pfam" id="PF07883"/>
    </source>
</evidence>
<dbReference type="Gene3D" id="2.60.120.10">
    <property type="entry name" value="Jelly Rolls"/>
    <property type="match status" value="1"/>
</dbReference>
<dbReference type="SUPFAM" id="SSF51182">
    <property type="entry name" value="RmlC-like cupins"/>
    <property type="match status" value="1"/>
</dbReference>
<accession>A0AAW5B220</accession>
<dbReference type="PANTHER" id="PTHR43346:SF1">
    <property type="entry name" value="QUERCETIN 2,3-DIOXYGENASE-RELATED"/>
    <property type="match status" value="1"/>
</dbReference>
<dbReference type="EMBL" id="JAIFZM010000003">
    <property type="protein sequence ID" value="MCG3418327.1"/>
    <property type="molecule type" value="Genomic_DNA"/>
</dbReference>
<evidence type="ECO:0000313" key="2">
    <source>
        <dbReference type="EMBL" id="MCG3418327.1"/>
    </source>
</evidence>
<reference evidence="2 3" key="1">
    <citation type="journal article" date="2022" name="Evol. Bioinform. Online">
        <title>Draft Genome Sequence of Oceanobacillus jordanicus Strain GSFE11, a Halotolerant Plant Growth-Promoting Bacterial Endophyte Isolated From the Jordan Valley.</title>
        <authorList>
            <person name="Alhindi T."/>
            <person name="Albdaiwi R."/>
        </authorList>
    </citation>
    <scope>NUCLEOTIDE SEQUENCE [LARGE SCALE GENOMIC DNA]</scope>
    <source>
        <strain evidence="2 3">GSFE11</strain>
    </source>
</reference>
<dbReference type="PANTHER" id="PTHR43346">
    <property type="entry name" value="LIGAND BINDING DOMAIN PROTEIN, PUTATIVE (AFU_ORTHOLOGUE AFUA_6G14370)-RELATED"/>
    <property type="match status" value="1"/>
</dbReference>
<sequence>MYYYPYPHPHVMATHYNVFPPEYTYYPAVRHYPDYYGNNWPQSELPRITLKDYGHQPFVTNIERATKQNNTFRTALWSGDHLQVTLMSIPVGEDIGLELHRDVDQFLRIEQGRGLTEMGKKKDNLSFKRRVSDDDAIFIPAGFWHNITNTGNKPLKLYSIYAPPEHPFGTVHETKAQAMASEPEGYHHS</sequence>